<dbReference type="EMBL" id="AAMT01000008">
    <property type="protein sequence ID" value="EAQ12617.1"/>
    <property type="molecule type" value="Genomic_DNA"/>
</dbReference>
<accession>A3VH62</accession>
<dbReference type="HOGENOM" id="CLU_2936170_0_0_5"/>
<gene>
    <name evidence="1" type="ORF">RB2654_15065</name>
</gene>
<comment type="caution">
    <text evidence="1">The sequence shown here is derived from an EMBL/GenBank/DDBJ whole genome shotgun (WGS) entry which is preliminary data.</text>
</comment>
<dbReference type="AlphaFoldDB" id="A3VH62"/>
<name>A3VH62_9RHOB</name>
<proteinExistence type="predicted"/>
<sequence>MAACERCRAATASRGSGANRCWCCYRSGRASLGSTCGSKPSSTISRLSERTMTSWSAATA</sequence>
<dbReference type="Proteomes" id="UP000002931">
    <property type="component" value="Unassembled WGS sequence"/>
</dbReference>
<evidence type="ECO:0000313" key="1">
    <source>
        <dbReference type="EMBL" id="EAQ12617.1"/>
    </source>
</evidence>
<reference evidence="1 2" key="1">
    <citation type="journal article" date="2010" name="J. Bacteriol.">
        <title>Genome sequences of Pelagibaca bermudensis HTCC2601T and Maritimibacter alkaliphilus HTCC2654T, the type strains of two marine Roseobacter genera.</title>
        <authorList>
            <person name="Thrash J.C."/>
            <person name="Cho J.C."/>
            <person name="Ferriera S."/>
            <person name="Johnson J."/>
            <person name="Vergin K.L."/>
            <person name="Giovannoni S.J."/>
        </authorList>
    </citation>
    <scope>NUCLEOTIDE SEQUENCE [LARGE SCALE GENOMIC DNA]</scope>
    <source>
        <strain evidence="1 2">HTCC2654</strain>
    </source>
</reference>
<evidence type="ECO:0000313" key="2">
    <source>
        <dbReference type="Proteomes" id="UP000002931"/>
    </source>
</evidence>
<organism evidence="1 2">
    <name type="scientific">Maritimibacter alkaliphilus HTCC2654</name>
    <dbReference type="NCBI Taxonomy" id="314271"/>
    <lineage>
        <taxon>Bacteria</taxon>
        <taxon>Pseudomonadati</taxon>
        <taxon>Pseudomonadota</taxon>
        <taxon>Alphaproteobacteria</taxon>
        <taxon>Rhodobacterales</taxon>
        <taxon>Roseobacteraceae</taxon>
        <taxon>Maritimibacter</taxon>
    </lineage>
</organism>
<protein>
    <submittedName>
        <fullName evidence="1">Uncharacterized protein</fullName>
    </submittedName>
</protein>
<keyword evidence="2" id="KW-1185">Reference proteome</keyword>